<feature type="transmembrane region" description="Helical" evidence="3">
    <location>
        <begin position="868"/>
        <end position="889"/>
    </location>
</feature>
<evidence type="ECO:0000313" key="5">
    <source>
        <dbReference type="EMBL" id="KAF5360434.1"/>
    </source>
</evidence>
<dbReference type="CDD" id="cd03507">
    <property type="entry name" value="Delta12-FADS-like"/>
    <property type="match status" value="1"/>
</dbReference>
<keyword evidence="3" id="KW-1133">Transmembrane helix</keyword>
<dbReference type="AlphaFoldDB" id="A0A8H5G8R1"/>
<reference evidence="5 6" key="1">
    <citation type="journal article" date="2020" name="ISME J.">
        <title>Uncovering the hidden diversity of litter-decomposition mechanisms in mushroom-forming fungi.</title>
        <authorList>
            <person name="Floudas D."/>
            <person name="Bentzer J."/>
            <person name="Ahren D."/>
            <person name="Johansson T."/>
            <person name="Persson P."/>
            <person name="Tunlid A."/>
        </authorList>
    </citation>
    <scope>NUCLEOTIDE SEQUENCE [LARGE SCALE GENOMIC DNA]</scope>
    <source>
        <strain evidence="5 6">CBS 146.42</strain>
    </source>
</reference>
<keyword evidence="3" id="KW-0472">Membrane</keyword>
<dbReference type="InterPro" id="IPR012171">
    <property type="entry name" value="Fatty_acid_desaturase"/>
</dbReference>
<keyword evidence="1" id="KW-0067">ATP-binding</keyword>
<dbReference type="EMBL" id="JAACJO010000003">
    <property type="protein sequence ID" value="KAF5360434.1"/>
    <property type="molecule type" value="Genomic_DNA"/>
</dbReference>
<dbReference type="InterPro" id="IPR011009">
    <property type="entry name" value="Kinase-like_dom_sf"/>
</dbReference>
<dbReference type="GO" id="GO:0005524">
    <property type="term" value="F:ATP binding"/>
    <property type="evidence" value="ECO:0007669"/>
    <property type="project" value="UniProtKB-UniRule"/>
</dbReference>
<dbReference type="GO" id="GO:0016491">
    <property type="term" value="F:oxidoreductase activity"/>
    <property type="evidence" value="ECO:0007669"/>
    <property type="project" value="InterPro"/>
</dbReference>
<evidence type="ECO:0000256" key="2">
    <source>
        <dbReference type="SAM" id="MobiDB-lite"/>
    </source>
</evidence>
<dbReference type="InterPro" id="IPR005804">
    <property type="entry name" value="FA_desaturase_dom"/>
</dbReference>
<keyword evidence="6" id="KW-1185">Reference proteome</keyword>
<gene>
    <name evidence="5" type="ORF">D9756_004750</name>
</gene>
<dbReference type="InterPro" id="IPR017441">
    <property type="entry name" value="Protein_kinase_ATP_BS"/>
</dbReference>
<dbReference type="PROSITE" id="PS50011">
    <property type="entry name" value="PROTEIN_KINASE_DOM"/>
    <property type="match status" value="1"/>
</dbReference>
<name>A0A8H5G8R1_9AGAR</name>
<dbReference type="PANTHER" id="PTHR32100">
    <property type="entry name" value="OMEGA-6 FATTY ACID DESATURASE, CHLOROPLASTIC"/>
    <property type="match status" value="1"/>
</dbReference>
<keyword evidence="1" id="KW-0547">Nucleotide-binding</keyword>
<accession>A0A8H5G8R1</accession>
<evidence type="ECO:0000256" key="1">
    <source>
        <dbReference type="PROSITE-ProRule" id="PRU10141"/>
    </source>
</evidence>
<organism evidence="5 6">
    <name type="scientific">Leucocoprinus leucothites</name>
    <dbReference type="NCBI Taxonomy" id="201217"/>
    <lineage>
        <taxon>Eukaryota</taxon>
        <taxon>Fungi</taxon>
        <taxon>Dikarya</taxon>
        <taxon>Basidiomycota</taxon>
        <taxon>Agaricomycotina</taxon>
        <taxon>Agaricomycetes</taxon>
        <taxon>Agaricomycetidae</taxon>
        <taxon>Agaricales</taxon>
        <taxon>Agaricineae</taxon>
        <taxon>Agaricaceae</taxon>
        <taxon>Leucocoprinus</taxon>
    </lineage>
</organism>
<dbReference type="GO" id="GO:0004672">
    <property type="term" value="F:protein kinase activity"/>
    <property type="evidence" value="ECO:0007669"/>
    <property type="project" value="InterPro"/>
</dbReference>
<feature type="transmembrane region" description="Helical" evidence="3">
    <location>
        <begin position="843"/>
        <end position="862"/>
    </location>
</feature>
<dbReference type="Gene3D" id="1.10.510.10">
    <property type="entry name" value="Transferase(Phosphotransferase) domain 1"/>
    <property type="match status" value="1"/>
</dbReference>
<dbReference type="OrthoDB" id="1461976at2759"/>
<comment type="caution">
    <text evidence="5">The sequence shown here is derived from an EMBL/GenBank/DDBJ whole genome shotgun (WGS) entry which is preliminary data.</text>
</comment>
<keyword evidence="3" id="KW-0812">Transmembrane</keyword>
<feature type="binding site" evidence="1">
    <location>
        <position position="103"/>
    </location>
    <ligand>
        <name>ATP</name>
        <dbReference type="ChEBI" id="CHEBI:30616"/>
    </ligand>
</feature>
<dbReference type="Proteomes" id="UP000559027">
    <property type="component" value="Unassembled WGS sequence"/>
</dbReference>
<feature type="transmembrane region" description="Helical" evidence="3">
    <location>
        <begin position="676"/>
        <end position="696"/>
    </location>
</feature>
<protein>
    <recommendedName>
        <fullName evidence="4">Protein kinase domain-containing protein</fullName>
    </recommendedName>
</protein>
<feature type="region of interest" description="Disordered" evidence="2">
    <location>
        <begin position="46"/>
        <end position="67"/>
    </location>
</feature>
<dbReference type="PROSITE" id="PS00107">
    <property type="entry name" value="PROTEIN_KINASE_ATP"/>
    <property type="match status" value="1"/>
</dbReference>
<evidence type="ECO:0000313" key="6">
    <source>
        <dbReference type="Proteomes" id="UP000559027"/>
    </source>
</evidence>
<dbReference type="GO" id="GO:0006629">
    <property type="term" value="P:lipid metabolic process"/>
    <property type="evidence" value="ECO:0007669"/>
    <property type="project" value="InterPro"/>
</dbReference>
<dbReference type="Pfam" id="PF00069">
    <property type="entry name" value="Pkinase"/>
    <property type="match status" value="1"/>
</dbReference>
<sequence>MRPLWGLEQKLISQGVGEYGLECYIEGANQSAAALRLEHVMSQAGRSESCHSDDYSSEEDDRKPPPYPQTIQNWWLNENLGSGYSGSIFRAQNIYHGQVIALKMQWAHHPCPTNRYERYLYPLIQGGKGMPRLWDAGVVGEWDYLAIDLLGQSLDSIYRKSGKEVMNVGSVCCIAMQVIERLEFMHGRGVLHRDIQLGNCVLGLPPCEKVIYMIDFGFSKRYIDPYTKRHIPYSNVKRDFIGNYWFRYSVPLLRKAKPLVNITSSSVNVHCRGKVPSRRDDLEAVALMLIHLLTPRGLSWTRNGVPKTSEAHDLLMREKRNALPEDLCKGLPSTFEEFLRYTRRLKFEQAPNYKEWIKNFRTLAVEEGYSSSDDFIWPPPQPVVKHKTVNTPRRILSPAVGAADMAGILGGIAKLDLGTRPVLVNHTNIMNAVARDSQQAKKPAPDPKEVVEISDAAPEPTPALPPRYAIQKAHQLELLVRKASSATTNNDLSKLVSEFIRVMQSNSGRTLTRPAFQFLDMLYKQLDDPSVFIQPAKMSNTKSFSEPVPEKEKQPSRYKLGVVARLRREVGAARNNKELATMIADFARVTNRSTGRTTTFTVYTMAPKEKTDGLTVDQGVFVVPDITIKELLDAIPSVWDAFVIGCIYKATTFLDTFIDPAVIDLPHPYAYRIASFVLWSLYGFWTGLFATGLWVIGHECGHQAFSESKFINNTAGWIIHSALGVPYHAWRITHGQHHASTGHMTNDQVFVPHTRSDLGLPPLDPSKEDLLGSRVTEEVMKELWEALGDSPIGAVLGSATYLLGGWPSYLIRNASGQARYPKGTNHFSPSAVMFKPHQFWQIMWSNMGIALWIAGLTVWASQRGAWEVLTLYGVPYLWVNHWLVLITFLQHTDPLLPHYRAPEFTFPRGALATLDRNLLGDCGKIMGWIGAHATNGISETHVLHHVSSKIPHYNAWEASTALKKFLASRGIRLEGAPGGWAEVVRVFSECKFVEDEGDIIFFKNAYGVAQMRPVFVDSTASDSGIELEK</sequence>
<dbReference type="InterPro" id="IPR000719">
    <property type="entry name" value="Prot_kinase_dom"/>
</dbReference>
<feature type="compositionally biased region" description="Basic and acidic residues" evidence="2">
    <location>
        <begin position="48"/>
        <end position="64"/>
    </location>
</feature>
<dbReference type="SMART" id="SM00220">
    <property type="entry name" value="S_TKc"/>
    <property type="match status" value="1"/>
</dbReference>
<feature type="domain" description="Protein kinase" evidence="4">
    <location>
        <begin position="74"/>
        <end position="376"/>
    </location>
</feature>
<dbReference type="Pfam" id="PF00487">
    <property type="entry name" value="FA_desaturase"/>
    <property type="match status" value="1"/>
</dbReference>
<proteinExistence type="predicted"/>
<evidence type="ECO:0000256" key="3">
    <source>
        <dbReference type="SAM" id="Phobius"/>
    </source>
</evidence>
<evidence type="ECO:0000259" key="4">
    <source>
        <dbReference type="PROSITE" id="PS50011"/>
    </source>
</evidence>
<dbReference type="SUPFAM" id="SSF56112">
    <property type="entry name" value="Protein kinase-like (PK-like)"/>
    <property type="match status" value="1"/>
</dbReference>